<feature type="transmembrane region" description="Helical" evidence="2">
    <location>
        <begin position="1027"/>
        <end position="1049"/>
    </location>
</feature>
<proteinExistence type="predicted"/>
<feature type="transmembrane region" description="Helical" evidence="2">
    <location>
        <begin position="559"/>
        <end position="579"/>
    </location>
</feature>
<name>A0A8H4IJ75_9PEZI</name>
<dbReference type="EMBL" id="WWBZ02000073">
    <property type="protein sequence ID" value="KAF4302085.1"/>
    <property type="molecule type" value="Genomic_DNA"/>
</dbReference>
<evidence type="ECO:0000256" key="1">
    <source>
        <dbReference type="SAM" id="MobiDB-lite"/>
    </source>
</evidence>
<dbReference type="Pfam" id="PF20684">
    <property type="entry name" value="Fung_rhodopsin"/>
    <property type="match status" value="1"/>
</dbReference>
<accession>A0A8H4IJ75</accession>
<keyword evidence="2" id="KW-0472">Membrane</keyword>
<feature type="transmembrane region" description="Helical" evidence="2">
    <location>
        <begin position="805"/>
        <end position="826"/>
    </location>
</feature>
<feature type="transmembrane region" description="Helical" evidence="2">
    <location>
        <begin position="846"/>
        <end position="865"/>
    </location>
</feature>
<feature type="transmembrane region" description="Helical" evidence="2">
    <location>
        <begin position="965"/>
        <end position="989"/>
    </location>
</feature>
<feature type="transmembrane region" description="Helical" evidence="2">
    <location>
        <begin position="437"/>
        <end position="460"/>
    </location>
</feature>
<feature type="transmembrane region" description="Helical" evidence="2">
    <location>
        <begin position="397"/>
        <end position="417"/>
    </location>
</feature>
<evidence type="ECO:0000313" key="4">
    <source>
        <dbReference type="EMBL" id="KAF4302085.1"/>
    </source>
</evidence>
<keyword evidence="5" id="KW-1185">Reference proteome</keyword>
<organism evidence="4 5">
    <name type="scientific">Botryosphaeria dothidea</name>
    <dbReference type="NCBI Taxonomy" id="55169"/>
    <lineage>
        <taxon>Eukaryota</taxon>
        <taxon>Fungi</taxon>
        <taxon>Dikarya</taxon>
        <taxon>Ascomycota</taxon>
        <taxon>Pezizomycotina</taxon>
        <taxon>Dothideomycetes</taxon>
        <taxon>Dothideomycetes incertae sedis</taxon>
        <taxon>Botryosphaeriales</taxon>
        <taxon>Botryosphaeriaceae</taxon>
        <taxon>Botryosphaeria</taxon>
    </lineage>
</organism>
<comment type="caution">
    <text evidence="4">The sequence shown here is derived from an EMBL/GenBank/DDBJ whole genome shotgun (WGS) entry which is preliminary data.</text>
</comment>
<keyword evidence="2" id="KW-1133">Transmembrane helix</keyword>
<dbReference type="GO" id="GO:0005794">
    <property type="term" value="C:Golgi apparatus"/>
    <property type="evidence" value="ECO:0007669"/>
    <property type="project" value="TreeGrafter"/>
</dbReference>
<feature type="region of interest" description="Disordered" evidence="1">
    <location>
        <begin position="709"/>
        <end position="738"/>
    </location>
</feature>
<dbReference type="PANTHER" id="PTHR34391">
    <property type="entry name" value="UPF0658 GOLGI APPARATUS MEMBRANE PROTEIN C1952.10C-RELATED"/>
    <property type="match status" value="1"/>
</dbReference>
<protein>
    <recommendedName>
        <fullName evidence="3">Rhodopsin domain-containing protein</fullName>
    </recommendedName>
</protein>
<dbReference type="Proteomes" id="UP000572817">
    <property type="component" value="Unassembled WGS sequence"/>
</dbReference>
<feature type="transmembrane region" description="Helical" evidence="2">
    <location>
        <begin position="472"/>
        <end position="495"/>
    </location>
</feature>
<dbReference type="InterPro" id="IPR040410">
    <property type="entry name" value="UPF0658_Golgi"/>
</dbReference>
<feature type="region of interest" description="Disordered" evidence="1">
    <location>
        <begin position="164"/>
        <end position="195"/>
    </location>
</feature>
<keyword evidence="2" id="KW-0812">Transmembrane</keyword>
<feature type="compositionally biased region" description="Polar residues" evidence="1">
    <location>
        <begin position="171"/>
        <end position="188"/>
    </location>
</feature>
<dbReference type="Gene3D" id="3.30.56.110">
    <property type="entry name" value="Protein of unknown function DUF2237"/>
    <property type="match status" value="1"/>
</dbReference>
<feature type="transmembrane region" description="Helical" evidence="2">
    <location>
        <begin position="872"/>
        <end position="892"/>
    </location>
</feature>
<feature type="transmembrane region" description="Helical" evidence="2">
    <location>
        <begin position="528"/>
        <end position="547"/>
    </location>
</feature>
<evidence type="ECO:0000256" key="2">
    <source>
        <dbReference type="SAM" id="Phobius"/>
    </source>
</evidence>
<feature type="transmembrane region" description="Helical" evidence="2">
    <location>
        <begin position="1001"/>
        <end position="1020"/>
    </location>
</feature>
<dbReference type="InterPro" id="IPR049326">
    <property type="entry name" value="Rhodopsin_dom_fungi"/>
</dbReference>
<dbReference type="InterPro" id="IPR018714">
    <property type="entry name" value="DUF2237"/>
</dbReference>
<dbReference type="Pfam" id="PF09996">
    <property type="entry name" value="DUF2237"/>
    <property type="match status" value="1"/>
</dbReference>
<evidence type="ECO:0000259" key="3">
    <source>
        <dbReference type="Pfam" id="PF20684"/>
    </source>
</evidence>
<feature type="domain" description="Rhodopsin" evidence="3">
    <location>
        <begin position="381"/>
        <end position="622"/>
    </location>
</feature>
<dbReference type="OrthoDB" id="3897607at2759"/>
<evidence type="ECO:0000313" key="5">
    <source>
        <dbReference type="Proteomes" id="UP000572817"/>
    </source>
</evidence>
<dbReference type="AlphaFoldDB" id="A0A8H4IJ75"/>
<gene>
    <name evidence="4" type="ORF">GTA08_BOTSDO09987</name>
</gene>
<sequence>MASLNVFKKPLALHSTKPMTGFLRNGYCEVPPGDFGNHSVAAEVTDEFLEFSASRGNDLRTIGLTGGCKWCLCVSRWKEALDARKNDQDLVVPKVFLHATNEKALEKVTLADLKKFAADSETGSFWRWRALWLDGFGEDNAGAGSQAATGTLQGRRPRACRFADRERNKSRASGETTTVRPLQPQTGGRQVAPKVWPTRADPGLAILFRALRASRALQHHQIAAVACSTPAHEILTAAGRLAAQSSLGLLNDLRDTRPVAANHLLDAPLTAQAVHFPFSNSASSVFPGLQTGRARRAAFGNEPASYWERCATERAFRAPNHADTSVGLDGGSVAERYQASMPSAVVLETCFSHAAMFYDASPKLVAAVLILCIPACTLFALRCYVRLTRTKWGMDDWMMTAAMPFFLLLTIGAITAADNGVGAHASRLTAEETVTGLKWFYLAQIFFCLSIMFAKVSIALQLVRVASQKRVYLIGLWVIIGTIVLSLSFTTIYLLSQCTPIKANWIPTTPGAKCLPSLGVTIVSFTQSGVNIVTDWLCAILPIPLLWDVKMNLNTKLSVLGLLSLGVFASVSAMIRLNYTVSYMNPTTDYLYGVVNLVIWAYAEVGIAVICGCTATLRPLVSSVFKYGSSSDHKDTFTLQNRTHRTRSYNGFKVPSVDSRLADKGGVIASCTAGRAHSDADNSSFKEDSESQHQILEGSGIHVKYEVDSRGSTLRQPGLSPSPPAAPLLQPSPHTSRARRHNTVKIYHHESRASLLGGQSIDRLYQPPTLDTLPGGYRDREGLTATPGVRPNTSKMYRPTTTWTWAFLLTALLQAIVALALEAYIFAKFQLGLQPNAHKFPQAQTIPTYLSVFMFGYIYQMVLVYDALRLKNTIQVIGLCIYNVGILVYASIQMDQINDAVVELKKYNMIDLAFWADIKPFLIVEPCLMAFGTILMSFVAWKLYDEFSWTIYKHISADLRLKRRYLTYQIYIALLKFDFFFFLGFTVQFLVVVNNTADAEFYLTIAAVPITIILLLLAAYWTQKENVLGMAAIITVYFGALAYFLFKLVRMYGSDGSRVQDYLPARRSLTTFAVITILLLLVTIVIACMCTHNFNKGLKPHIAKRKVPDLEEHKYTTEMPAIAGPMPQRMTID</sequence>
<feature type="transmembrane region" description="Helical" evidence="2">
    <location>
        <begin position="1069"/>
        <end position="1090"/>
    </location>
</feature>
<feature type="transmembrane region" description="Helical" evidence="2">
    <location>
        <begin position="921"/>
        <end position="944"/>
    </location>
</feature>
<feature type="transmembrane region" description="Helical" evidence="2">
    <location>
        <begin position="364"/>
        <end position="385"/>
    </location>
</feature>
<feature type="transmembrane region" description="Helical" evidence="2">
    <location>
        <begin position="599"/>
        <end position="621"/>
    </location>
</feature>
<dbReference type="PANTHER" id="PTHR34391:SF1">
    <property type="entry name" value="UPF0658 GOLGI APPARATUS MEMBRANE PROTEIN C1952.10C-RELATED"/>
    <property type="match status" value="1"/>
</dbReference>
<reference evidence="4" key="1">
    <citation type="submission" date="2020-04" db="EMBL/GenBank/DDBJ databases">
        <title>Genome Assembly and Annotation of Botryosphaeria dothidea sdau 11-99, a Latent Pathogen of Apple Fruit Ring Rot in China.</title>
        <authorList>
            <person name="Yu C."/>
            <person name="Diao Y."/>
            <person name="Lu Q."/>
            <person name="Zhao J."/>
            <person name="Cui S."/>
            <person name="Peng C."/>
            <person name="He B."/>
            <person name="Liu H."/>
        </authorList>
    </citation>
    <scope>NUCLEOTIDE SEQUENCE [LARGE SCALE GENOMIC DNA]</scope>
    <source>
        <strain evidence="4">Sdau11-99</strain>
    </source>
</reference>